<sequence>MNESWHAPIDVDFFDSAPITYRIDVNLPVTPARAWAELTRQNTLDWCRAIKSIEFTSPAPYGVGTTRRAALPGAGLSEHFFVWDEDAATGNYRNAFYATSASTPGLRRFGELTEVTPADVGCRLIWLFGIELATSAKVVSAFSGPTASKVFKTVETDTLRHFAQLSPQS</sequence>
<dbReference type="Gene3D" id="3.30.530.20">
    <property type="match status" value="1"/>
</dbReference>
<evidence type="ECO:0000313" key="1">
    <source>
        <dbReference type="EMBL" id="ACY20891.1"/>
    </source>
</evidence>
<dbReference type="InterPro" id="IPR023393">
    <property type="entry name" value="START-like_dom_sf"/>
</dbReference>
<dbReference type="KEGG" id="gbr:Gbro_1620"/>
<proteinExistence type="predicted"/>
<dbReference type="STRING" id="526226.Gbro_1620"/>
<dbReference type="SUPFAM" id="SSF55961">
    <property type="entry name" value="Bet v1-like"/>
    <property type="match status" value="1"/>
</dbReference>
<reference evidence="2" key="1">
    <citation type="submission" date="2009-10" db="EMBL/GenBank/DDBJ databases">
        <title>The complete chromosome of Gordonia bronchialis DSM 43247.</title>
        <authorList>
            <consortium name="US DOE Joint Genome Institute (JGI-PGF)"/>
            <person name="Lucas S."/>
            <person name="Copeland A."/>
            <person name="Lapidus A."/>
            <person name="Glavina del Rio T."/>
            <person name="Dalin E."/>
            <person name="Tice H."/>
            <person name="Bruce D."/>
            <person name="Goodwin L."/>
            <person name="Pitluck S."/>
            <person name="Kyrpides N."/>
            <person name="Mavromatis K."/>
            <person name="Ivanova N."/>
            <person name="Ovchinnikova G."/>
            <person name="Saunders E."/>
            <person name="Brettin T."/>
            <person name="Detter J.C."/>
            <person name="Han C."/>
            <person name="Larimer F."/>
            <person name="Land M."/>
            <person name="Hauser L."/>
            <person name="Markowitz V."/>
            <person name="Cheng J.-F."/>
            <person name="Hugenholtz P."/>
            <person name="Woyke T."/>
            <person name="Wu D."/>
            <person name="Jando M."/>
            <person name="Schneider S."/>
            <person name="Goeker M."/>
            <person name="Klenk H.-P."/>
            <person name="Eisen J.A."/>
        </authorList>
    </citation>
    <scope>NUCLEOTIDE SEQUENCE [LARGE SCALE GENOMIC DNA]</scope>
    <source>
        <strain evidence="2">ATCC 25592 / DSM 43247 / BCRC 13721 / JCM 3198 / KCTC 3076 / NBRC 16047 / NCTC 10667</strain>
    </source>
</reference>
<dbReference type="Proteomes" id="UP000001219">
    <property type="component" value="Chromosome"/>
</dbReference>
<keyword evidence="2" id="KW-1185">Reference proteome</keyword>
<evidence type="ECO:0000313" key="2">
    <source>
        <dbReference type="Proteomes" id="UP000001219"/>
    </source>
</evidence>
<dbReference type="Pfam" id="PF10604">
    <property type="entry name" value="Polyketide_cyc2"/>
    <property type="match status" value="1"/>
</dbReference>
<dbReference type="InterPro" id="IPR019587">
    <property type="entry name" value="Polyketide_cyclase/dehydratase"/>
</dbReference>
<dbReference type="AlphaFoldDB" id="D0L7M8"/>
<dbReference type="eggNOG" id="COG0500">
    <property type="taxonomic scope" value="Bacteria"/>
</dbReference>
<gene>
    <name evidence="1" type="ordered locus">Gbro_1620</name>
</gene>
<dbReference type="RefSeq" id="WP_012833459.1">
    <property type="nucleotide sequence ID" value="NC_013441.1"/>
</dbReference>
<dbReference type="EMBL" id="CP001802">
    <property type="protein sequence ID" value="ACY20891.1"/>
    <property type="molecule type" value="Genomic_DNA"/>
</dbReference>
<dbReference type="OrthoDB" id="581838at2"/>
<dbReference type="HOGENOM" id="CLU_132575_0_0_11"/>
<protein>
    <recommendedName>
        <fullName evidence="3">Polyketide cyclase/dehydrase</fullName>
    </recommendedName>
</protein>
<evidence type="ECO:0008006" key="3">
    <source>
        <dbReference type="Google" id="ProtNLM"/>
    </source>
</evidence>
<accession>D0L7M8</accession>
<name>D0L7M8_GORB4</name>
<organism evidence="1 2">
    <name type="scientific">Gordonia bronchialis (strain ATCC 25592 / DSM 43247 / BCRC 13721 / JCM 3198 / KCTC 3076 / NBRC 16047 / NCTC 10667)</name>
    <name type="common">Rhodococcus bronchialis</name>
    <dbReference type="NCBI Taxonomy" id="526226"/>
    <lineage>
        <taxon>Bacteria</taxon>
        <taxon>Bacillati</taxon>
        <taxon>Actinomycetota</taxon>
        <taxon>Actinomycetes</taxon>
        <taxon>Mycobacteriales</taxon>
        <taxon>Gordoniaceae</taxon>
        <taxon>Gordonia</taxon>
    </lineage>
</organism>
<reference evidence="1 2" key="2">
    <citation type="journal article" date="2010" name="Stand. Genomic Sci.">
        <title>Complete genome sequence of Gordonia bronchialis type strain (3410).</title>
        <authorList>
            <person name="Ivanova N."/>
            <person name="Sikorski J."/>
            <person name="Jando M."/>
            <person name="Lapidus A."/>
            <person name="Nolan M."/>
            <person name="Lucas S."/>
            <person name="Del Rio T.G."/>
            <person name="Tice H."/>
            <person name="Copeland A."/>
            <person name="Cheng J.F."/>
            <person name="Chen F."/>
            <person name="Bruce D."/>
            <person name="Goodwin L."/>
            <person name="Pitluck S."/>
            <person name="Mavromatis K."/>
            <person name="Ovchinnikova G."/>
            <person name="Pati A."/>
            <person name="Chen A."/>
            <person name="Palaniappan K."/>
            <person name="Land M."/>
            <person name="Hauser L."/>
            <person name="Chang Y.J."/>
            <person name="Jeffries C.D."/>
            <person name="Chain P."/>
            <person name="Saunders E."/>
            <person name="Han C."/>
            <person name="Detter J.C."/>
            <person name="Brettin T."/>
            <person name="Rohde M."/>
            <person name="Goker M."/>
            <person name="Bristow J."/>
            <person name="Eisen J.A."/>
            <person name="Markowitz V."/>
            <person name="Hugenholtz P."/>
            <person name="Klenk H.P."/>
            <person name="Kyrpides N.C."/>
        </authorList>
    </citation>
    <scope>NUCLEOTIDE SEQUENCE [LARGE SCALE GENOMIC DNA]</scope>
    <source>
        <strain evidence="2">ATCC 25592 / DSM 43247 / BCRC 13721 / JCM 3198 / KCTC 3076 / NBRC 16047 / NCTC 10667</strain>
    </source>
</reference>